<reference evidence="2 3" key="1">
    <citation type="journal article" date="2019" name="Int. J. Syst. Evol. Microbiol.">
        <title>The Global Catalogue of Microorganisms (GCM) 10K type strain sequencing project: providing services to taxonomists for standard genome sequencing and annotation.</title>
        <authorList>
            <consortium name="The Broad Institute Genomics Platform"/>
            <consortium name="The Broad Institute Genome Sequencing Center for Infectious Disease"/>
            <person name="Wu L."/>
            <person name="Ma J."/>
        </authorList>
    </citation>
    <scope>NUCLEOTIDE SEQUENCE [LARGE SCALE GENOMIC DNA]</scope>
    <source>
        <strain evidence="2 3">JCM 12696</strain>
    </source>
</reference>
<proteinExistence type="predicted"/>
<name>A0ABN1UXL8_9ACTN</name>
<keyword evidence="3" id="KW-1185">Reference proteome</keyword>
<dbReference type="Proteomes" id="UP001501371">
    <property type="component" value="Unassembled WGS sequence"/>
</dbReference>
<dbReference type="EMBL" id="BAAAKV010000023">
    <property type="protein sequence ID" value="GAA1170318.1"/>
    <property type="molecule type" value="Genomic_DNA"/>
</dbReference>
<comment type="caution">
    <text evidence="2">The sequence shown here is derived from an EMBL/GenBank/DDBJ whole genome shotgun (WGS) entry which is preliminary data.</text>
</comment>
<evidence type="ECO:0000313" key="2">
    <source>
        <dbReference type="EMBL" id="GAA1170318.1"/>
    </source>
</evidence>
<gene>
    <name evidence="2" type="ORF">GCM10009654_29490</name>
</gene>
<evidence type="ECO:0000313" key="3">
    <source>
        <dbReference type="Proteomes" id="UP001501371"/>
    </source>
</evidence>
<organism evidence="2 3">
    <name type="scientific">Streptomyces hebeiensis</name>
    <dbReference type="NCBI Taxonomy" id="229486"/>
    <lineage>
        <taxon>Bacteria</taxon>
        <taxon>Bacillati</taxon>
        <taxon>Actinomycetota</taxon>
        <taxon>Actinomycetes</taxon>
        <taxon>Kitasatosporales</taxon>
        <taxon>Streptomycetaceae</taxon>
        <taxon>Streptomyces</taxon>
    </lineage>
</organism>
<evidence type="ECO:0000256" key="1">
    <source>
        <dbReference type="SAM" id="MobiDB-lite"/>
    </source>
</evidence>
<feature type="compositionally biased region" description="Low complexity" evidence="1">
    <location>
        <begin position="62"/>
        <end position="71"/>
    </location>
</feature>
<protein>
    <submittedName>
        <fullName evidence="2">Uncharacterized protein</fullName>
    </submittedName>
</protein>
<feature type="region of interest" description="Disordered" evidence="1">
    <location>
        <begin position="26"/>
        <end position="71"/>
    </location>
</feature>
<sequence length="71" mass="7175">MQGLDAGGPVSPGVAPRRFLYVSHSPTLSRAVCRTSPAADPPARKAGGPARPEGRGPPAPHVPRGVGHPPP</sequence>
<accession>A0ABN1UXL8</accession>